<evidence type="ECO:0000256" key="1">
    <source>
        <dbReference type="ARBA" id="ARBA00022679"/>
    </source>
</evidence>
<dbReference type="OrthoDB" id="696077at2759"/>
<dbReference type="EnsemblPlants" id="KQJ84342">
    <property type="protein sequence ID" value="KQJ84342"/>
    <property type="gene ID" value="BRADI_5g20252v3"/>
</dbReference>
<organism evidence="7">
    <name type="scientific">Brachypodium distachyon</name>
    <name type="common">Purple false brome</name>
    <name type="synonym">Trachynia distachya</name>
    <dbReference type="NCBI Taxonomy" id="15368"/>
    <lineage>
        <taxon>Eukaryota</taxon>
        <taxon>Viridiplantae</taxon>
        <taxon>Streptophyta</taxon>
        <taxon>Embryophyta</taxon>
        <taxon>Tracheophyta</taxon>
        <taxon>Spermatophyta</taxon>
        <taxon>Magnoliopsida</taxon>
        <taxon>Liliopsida</taxon>
        <taxon>Poales</taxon>
        <taxon>Poaceae</taxon>
        <taxon>BOP clade</taxon>
        <taxon>Pooideae</taxon>
        <taxon>Stipodae</taxon>
        <taxon>Brachypodieae</taxon>
        <taxon>Brachypodium</taxon>
    </lineage>
</organism>
<evidence type="ECO:0000256" key="5">
    <source>
        <dbReference type="ARBA" id="ARBA00037982"/>
    </source>
</evidence>
<dbReference type="Gramene" id="KQJ84342">
    <property type="protein sequence ID" value="KQJ84342"/>
    <property type="gene ID" value="BRADI_5g20252v3"/>
</dbReference>
<proteinExistence type="inferred from homology"/>
<keyword evidence="3" id="KW-0418">Kinase</keyword>
<protein>
    <recommendedName>
        <fullName evidence="6">Protein kinase domain-containing protein</fullName>
    </recommendedName>
</protein>
<keyword evidence="9" id="KW-1185">Reference proteome</keyword>
<dbReference type="SUPFAM" id="SSF56112">
    <property type="entry name" value="Protein kinase-like (PK-like)"/>
    <property type="match status" value="1"/>
</dbReference>
<dbReference type="SMART" id="SM00220">
    <property type="entry name" value="S_TKc"/>
    <property type="match status" value="1"/>
</dbReference>
<dbReference type="InterPro" id="IPR011009">
    <property type="entry name" value="Kinase-like_dom_sf"/>
</dbReference>
<evidence type="ECO:0000256" key="2">
    <source>
        <dbReference type="ARBA" id="ARBA00022741"/>
    </source>
</evidence>
<name>A0A0Q3E8Y1_BRADI</name>
<reference evidence="7" key="2">
    <citation type="submission" date="2017-06" db="EMBL/GenBank/DDBJ databases">
        <title>WGS assembly of Brachypodium distachyon.</title>
        <authorList>
            <consortium name="The International Brachypodium Initiative"/>
            <person name="Lucas S."/>
            <person name="Harmon-Smith M."/>
            <person name="Lail K."/>
            <person name="Tice H."/>
            <person name="Grimwood J."/>
            <person name="Bruce D."/>
            <person name="Barry K."/>
            <person name="Shu S."/>
            <person name="Lindquist E."/>
            <person name="Wang M."/>
            <person name="Pitluck S."/>
            <person name="Vogel J.P."/>
            <person name="Garvin D.F."/>
            <person name="Mockler T.C."/>
            <person name="Schmutz J."/>
            <person name="Rokhsar D."/>
            <person name="Bevan M.W."/>
        </authorList>
    </citation>
    <scope>NUCLEOTIDE SEQUENCE</scope>
    <source>
        <strain evidence="7">Bd21</strain>
    </source>
</reference>
<evidence type="ECO:0000313" key="7">
    <source>
        <dbReference type="EMBL" id="KQJ84342.1"/>
    </source>
</evidence>
<dbReference type="Pfam" id="PF00069">
    <property type="entry name" value="Pkinase"/>
    <property type="match status" value="1"/>
</dbReference>
<gene>
    <name evidence="7" type="ORF">BRADI_5g20252v3</name>
</gene>
<dbReference type="InParanoid" id="A0A0Q3E8Y1"/>
<evidence type="ECO:0000259" key="6">
    <source>
        <dbReference type="PROSITE" id="PS50011"/>
    </source>
</evidence>
<evidence type="ECO:0000256" key="4">
    <source>
        <dbReference type="ARBA" id="ARBA00022840"/>
    </source>
</evidence>
<dbReference type="GO" id="GO:0005524">
    <property type="term" value="F:ATP binding"/>
    <property type="evidence" value="ECO:0007669"/>
    <property type="project" value="UniProtKB-KW"/>
</dbReference>
<dbReference type="PANTHER" id="PTHR11042">
    <property type="entry name" value="EUKARYOTIC TRANSLATION INITIATION FACTOR 2-ALPHA KINASE EIF2-ALPHA KINASE -RELATED"/>
    <property type="match status" value="1"/>
</dbReference>
<dbReference type="InterPro" id="IPR050339">
    <property type="entry name" value="CC_SR_Kinase"/>
</dbReference>
<feature type="domain" description="Protein kinase" evidence="6">
    <location>
        <begin position="1"/>
        <end position="238"/>
    </location>
</feature>
<accession>A0A0Q3E8Y1</accession>
<dbReference type="InterPro" id="IPR000719">
    <property type="entry name" value="Prot_kinase_dom"/>
</dbReference>
<dbReference type="GO" id="GO:0004672">
    <property type="term" value="F:protein kinase activity"/>
    <property type="evidence" value="ECO:0007669"/>
    <property type="project" value="InterPro"/>
</dbReference>
<dbReference type="EMBL" id="CM000884">
    <property type="protein sequence ID" value="KQJ84342.1"/>
    <property type="molecule type" value="Genomic_DNA"/>
</dbReference>
<sequence>MCTDRCDNIKYAIKIIKIAAHQAEKELREVTIFSSLQNHRIVKFYQAWVESNICVNYEECSSSSSYSEESSMDSKYILIQMELCASKSIIFDADKSLRFFEEIVLGLKYIHDACVIHRDIKPGNIFMGQDNSIMIGDFGQSCLCPSNFSPINGTPDQGTPFYTAPELLANKSISVKVDIYSLELFNTFKTASEKIDKFESYQKTEGSEFDGKWSISLFKLMTADDPQQRPSVDDILVL</sequence>
<reference evidence="7 8" key="1">
    <citation type="journal article" date="2010" name="Nature">
        <title>Genome sequencing and analysis of the model grass Brachypodium distachyon.</title>
        <authorList>
            <consortium name="International Brachypodium Initiative"/>
        </authorList>
    </citation>
    <scope>NUCLEOTIDE SEQUENCE [LARGE SCALE GENOMIC DNA]</scope>
    <source>
        <strain evidence="7 8">Bd21</strain>
    </source>
</reference>
<keyword evidence="2" id="KW-0547">Nucleotide-binding</keyword>
<reference evidence="8" key="3">
    <citation type="submission" date="2018-08" db="UniProtKB">
        <authorList>
            <consortium name="EnsemblPlants"/>
        </authorList>
    </citation>
    <scope>IDENTIFICATION</scope>
    <source>
        <strain evidence="8">cv. Bd21</strain>
    </source>
</reference>
<evidence type="ECO:0000313" key="9">
    <source>
        <dbReference type="Proteomes" id="UP000008810"/>
    </source>
</evidence>
<keyword evidence="4" id="KW-0067">ATP-binding</keyword>
<dbReference type="Gene3D" id="1.10.510.10">
    <property type="entry name" value="Transferase(Phosphotransferase) domain 1"/>
    <property type="match status" value="1"/>
</dbReference>
<dbReference type="PROSITE" id="PS50011">
    <property type="entry name" value="PROTEIN_KINASE_DOM"/>
    <property type="match status" value="1"/>
</dbReference>
<dbReference type="AlphaFoldDB" id="A0A0Q3E8Y1"/>
<comment type="similarity">
    <text evidence="5">Belongs to the protein kinase superfamily. Ser/Thr protein kinase family. GCN2 subfamily.</text>
</comment>
<dbReference type="InterPro" id="IPR008271">
    <property type="entry name" value="Ser/Thr_kinase_AS"/>
</dbReference>
<evidence type="ECO:0000256" key="3">
    <source>
        <dbReference type="ARBA" id="ARBA00022777"/>
    </source>
</evidence>
<dbReference type="Gene3D" id="3.30.200.20">
    <property type="entry name" value="Phosphorylase Kinase, domain 1"/>
    <property type="match status" value="1"/>
</dbReference>
<evidence type="ECO:0000313" key="8">
    <source>
        <dbReference type="EnsemblPlants" id="KQJ84342"/>
    </source>
</evidence>
<dbReference type="PROSITE" id="PS00108">
    <property type="entry name" value="PROTEIN_KINASE_ST"/>
    <property type="match status" value="1"/>
</dbReference>
<dbReference type="STRING" id="15368.A0A0Q3E8Y1"/>
<keyword evidence="1" id="KW-0808">Transferase</keyword>
<dbReference type="Proteomes" id="UP000008810">
    <property type="component" value="Chromosome 5"/>
</dbReference>